<keyword evidence="1" id="KW-1133">Transmembrane helix</keyword>
<dbReference type="GO" id="GO:0008233">
    <property type="term" value="F:peptidase activity"/>
    <property type="evidence" value="ECO:0007669"/>
    <property type="project" value="UniProtKB-KW"/>
</dbReference>
<evidence type="ECO:0000313" key="3">
    <source>
        <dbReference type="Proteomes" id="UP001603013"/>
    </source>
</evidence>
<evidence type="ECO:0000313" key="2">
    <source>
        <dbReference type="EMBL" id="MFF8280862.1"/>
    </source>
</evidence>
<dbReference type="PANTHER" id="PTHR36844:SF1">
    <property type="entry name" value="PROTEASE PRSW"/>
    <property type="match status" value="1"/>
</dbReference>
<keyword evidence="2" id="KW-0378">Hydrolase</keyword>
<dbReference type="GO" id="GO:0006508">
    <property type="term" value="P:proteolysis"/>
    <property type="evidence" value="ECO:0007669"/>
    <property type="project" value="UniProtKB-KW"/>
</dbReference>
<keyword evidence="1" id="KW-0472">Membrane</keyword>
<name>A0ABW6YN51_9ACTN</name>
<dbReference type="InterPro" id="IPR026898">
    <property type="entry name" value="PrsW"/>
</dbReference>
<dbReference type="RefSeq" id="WP_391937638.1">
    <property type="nucleotide sequence ID" value="NZ_JBIBSM010000026.1"/>
</dbReference>
<feature type="transmembrane region" description="Helical" evidence="1">
    <location>
        <begin position="358"/>
        <end position="380"/>
    </location>
</feature>
<feature type="transmembrane region" description="Helical" evidence="1">
    <location>
        <begin position="76"/>
        <end position="93"/>
    </location>
</feature>
<dbReference type="EC" id="3.4.-.-" evidence="2"/>
<accession>A0ABW6YN51</accession>
<feature type="transmembrane region" description="Helical" evidence="1">
    <location>
        <begin position="136"/>
        <end position="156"/>
    </location>
</feature>
<feature type="transmembrane region" description="Helical" evidence="1">
    <location>
        <begin position="246"/>
        <end position="263"/>
    </location>
</feature>
<protein>
    <submittedName>
        <fullName evidence="2">PrsW family glutamic-type intramembrane protease</fullName>
        <ecNumber evidence="2">3.4.-.-</ecNumber>
    </submittedName>
</protein>
<organism evidence="2 3">
    <name type="scientific">Streptomyces lateritius</name>
    <dbReference type="NCBI Taxonomy" id="67313"/>
    <lineage>
        <taxon>Bacteria</taxon>
        <taxon>Bacillati</taxon>
        <taxon>Actinomycetota</taxon>
        <taxon>Actinomycetes</taxon>
        <taxon>Kitasatosporales</taxon>
        <taxon>Streptomycetaceae</taxon>
        <taxon>Streptomyces</taxon>
    </lineage>
</organism>
<feature type="transmembrane region" description="Helical" evidence="1">
    <location>
        <begin position="318"/>
        <end position="338"/>
    </location>
</feature>
<keyword evidence="1" id="KW-0812">Transmembrane</keyword>
<dbReference type="Proteomes" id="UP001603013">
    <property type="component" value="Unassembled WGS sequence"/>
</dbReference>
<sequence length="499" mass="53304">MTTAHGLLAPPSGPPPAPPVPRPGVAAAIAVAVALSVAFAMGQVLYWAQPAIASPLPWMRVFLLPESTPFTLTRRLLHVGWVIAAVLGLLLLITYRRTPRTGPGGGGGGRSLRACQFGILGALLLPYAVMPLDILASAPLVLLMCLPTTALALLCVHRVQLYRRLPAWLLLTGFGWGVLIGGGFGTVMIVWFQRYAGGYLLDWEHPRDAIRSLYTLLSLNAGTFSEMGKAAGVAILYLLFRRHFDGVVSGAVVGAAVGLGFNLTETVRFMAEIDPGQATTQFWMRQVIGLMAVHVAFTAVVGAGFGAARGLSARKDRLLVVGGGVTAAIGGHFVTDATMPRLAAWTENLFSHNQTLDLLLGVPLVTAVTSGPFVLAYVVILRRGLREQAVGLAEALREEAAAGTGAVTQPEAEVLLAPRRRLRLELRVWRRDGVAGLRHLSRLHQAQLDLATQHWHRTSPGADPFVSHEAPLRARVRELKGLAVPAARPSSSSEQEILS</sequence>
<reference evidence="2 3" key="1">
    <citation type="submission" date="2024-10" db="EMBL/GenBank/DDBJ databases">
        <title>The Natural Products Discovery Center: Release of the First 8490 Sequenced Strains for Exploring Actinobacteria Biosynthetic Diversity.</title>
        <authorList>
            <person name="Kalkreuter E."/>
            <person name="Kautsar S.A."/>
            <person name="Yang D."/>
            <person name="Bader C.D."/>
            <person name="Teijaro C.N."/>
            <person name="Fluegel L."/>
            <person name="Davis C.M."/>
            <person name="Simpson J.R."/>
            <person name="Lauterbach L."/>
            <person name="Steele A.D."/>
            <person name="Gui C."/>
            <person name="Meng S."/>
            <person name="Li G."/>
            <person name="Viehrig K."/>
            <person name="Ye F."/>
            <person name="Su P."/>
            <person name="Kiefer A.F."/>
            <person name="Nichols A."/>
            <person name="Cepeda A.J."/>
            <person name="Yan W."/>
            <person name="Fan B."/>
            <person name="Jiang Y."/>
            <person name="Adhikari A."/>
            <person name="Zheng C.-J."/>
            <person name="Schuster L."/>
            <person name="Cowan T.M."/>
            <person name="Smanski M.J."/>
            <person name="Chevrette M.G."/>
            <person name="De Carvalho L.P.S."/>
            <person name="Shen B."/>
        </authorList>
    </citation>
    <scope>NUCLEOTIDE SEQUENCE [LARGE SCALE GENOMIC DNA]</scope>
    <source>
        <strain evidence="2 3">NPDC015755</strain>
    </source>
</reference>
<keyword evidence="3" id="KW-1185">Reference proteome</keyword>
<feature type="transmembrane region" description="Helical" evidence="1">
    <location>
        <begin position="25"/>
        <end position="48"/>
    </location>
</feature>
<dbReference type="PANTHER" id="PTHR36844">
    <property type="entry name" value="PROTEASE PRSW"/>
    <property type="match status" value="1"/>
</dbReference>
<feature type="transmembrane region" description="Helical" evidence="1">
    <location>
        <begin position="283"/>
        <end position="306"/>
    </location>
</feature>
<gene>
    <name evidence="2" type="ORF">ACF05T_33175</name>
</gene>
<dbReference type="EMBL" id="JBIBSM010000026">
    <property type="protein sequence ID" value="MFF8280862.1"/>
    <property type="molecule type" value="Genomic_DNA"/>
</dbReference>
<proteinExistence type="predicted"/>
<keyword evidence="2" id="KW-0645">Protease</keyword>
<comment type="caution">
    <text evidence="2">The sequence shown here is derived from an EMBL/GenBank/DDBJ whole genome shotgun (WGS) entry which is preliminary data.</text>
</comment>
<feature type="transmembrane region" description="Helical" evidence="1">
    <location>
        <begin position="168"/>
        <end position="192"/>
    </location>
</feature>
<evidence type="ECO:0000256" key="1">
    <source>
        <dbReference type="SAM" id="Phobius"/>
    </source>
</evidence>
<feature type="transmembrane region" description="Helical" evidence="1">
    <location>
        <begin position="212"/>
        <end position="239"/>
    </location>
</feature>
<dbReference type="Pfam" id="PF13367">
    <property type="entry name" value="PrsW-protease"/>
    <property type="match status" value="1"/>
</dbReference>